<dbReference type="eggNOG" id="COG1835">
    <property type="taxonomic scope" value="Bacteria"/>
</dbReference>
<reference evidence="3 4" key="2">
    <citation type="submission" date="2012-02" db="EMBL/GenBank/DDBJ databases">
        <title>Improved High-Quality Draft sequence of Eubacterium cellulosolvens 6.</title>
        <authorList>
            <consortium name="US DOE Joint Genome Institute"/>
            <person name="Lucas S."/>
            <person name="Han J."/>
            <person name="Lapidus A."/>
            <person name="Cheng J.-F."/>
            <person name="Goodwin L."/>
            <person name="Pitluck S."/>
            <person name="Peters L."/>
            <person name="Mikhailova N."/>
            <person name="Gu W."/>
            <person name="Detter J.C."/>
            <person name="Han C."/>
            <person name="Tapia R."/>
            <person name="Land M."/>
            <person name="Hauser L."/>
            <person name="Kyrpides N."/>
            <person name="Ivanova N."/>
            <person name="Pagani I."/>
            <person name="Johnson E."/>
            <person name="Mukhopadhyay B."/>
            <person name="Anderson I."/>
            <person name="Woyke T."/>
        </authorList>
    </citation>
    <scope>NUCLEOTIDE SEQUENCE [LARGE SCALE GENOMIC DNA]</scope>
    <source>
        <strain evidence="3 4">6</strain>
    </source>
</reference>
<feature type="transmembrane region" description="Helical" evidence="1">
    <location>
        <begin position="308"/>
        <end position="326"/>
    </location>
</feature>
<dbReference type="AlphaFoldDB" id="I5ASG1"/>
<reference evidence="3 4" key="1">
    <citation type="submission" date="2010-08" db="EMBL/GenBank/DDBJ databases">
        <authorList>
            <consortium name="US DOE Joint Genome Institute (JGI-PGF)"/>
            <person name="Lucas S."/>
            <person name="Copeland A."/>
            <person name="Lapidus A."/>
            <person name="Cheng J.-F."/>
            <person name="Bruce D."/>
            <person name="Goodwin L."/>
            <person name="Pitluck S."/>
            <person name="Land M.L."/>
            <person name="Hauser L."/>
            <person name="Chang Y.-J."/>
            <person name="Anderson I.J."/>
            <person name="Johnson E."/>
            <person name="Mulhopadhyay B."/>
            <person name="Kyrpides N."/>
            <person name="Woyke T.J."/>
        </authorList>
    </citation>
    <scope>NUCLEOTIDE SEQUENCE [LARGE SCALE GENOMIC DNA]</scope>
    <source>
        <strain evidence="3 4">6</strain>
    </source>
</reference>
<keyword evidence="3" id="KW-0012">Acyltransferase</keyword>
<dbReference type="PANTHER" id="PTHR23028">
    <property type="entry name" value="ACETYLTRANSFERASE"/>
    <property type="match status" value="1"/>
</dbReference>
<proteinExistence type="predicted"/>
<name>I5ASG1_EUBC6</name>
<evidence type="ECO:0000313" key="4">
    <source>
        <dbReference type="Proteomes" id="UP000005753"/>
    </source>
</evidence>
<dbReference type="EMBL" id="CM001487">
    <property type="protein sequence ID" value="EIM56734.1"/>
    <property type="molecule type" value="Genomic_DNA"/>
</dbReference>
<keyword evidence="1" id="KW-0812">Transmembrane</keyword>
<feature type="transmembrane region" description="Helical" evidence="1">
    <location>
        <begin position="278"/>
        <end position="296"/>
    </location>
</feature>
<dbReference type="GO" id="GO:0016747">
    <property type="term" value="F:acyltransferase activity, transferring groups other than amino-acyl groups"/>
    <property type="evidence" value="ECO:0007669"/>
    <property type="project" value="InterPro"/>
</dbReference>
<gene>
    <name evidence="3" type="ORF">EubceDRAFT1_0905</name>
</gene>
<feature type="transmembrane region" description="Helical" evidence="1">
    <location>
        <begin position="164"/>
        <end position="182"/>
    </location>
</feature>
<dbReference type="PANTHER" id="PTHR23028:SF134">
    <property type="entry name" value="PUTATIVE (AFU_ORTHOLOGUE AFUA_4G08520)-RELATED"/>
    <property type="match status" value="1"/>
</dbReference>
<keyword evidence="3" id="KW-0808">Transferase</keyword>
<dbReference type="HOGENOM" id="CLU_005679_13_8_9"/>
<evidence type="ECO:0000259" key="2">
    <source>
        <dbReference type="Pfam" id="PF01757"/>
    </source>
</evidence>
<dbReference type="OrthoDB" id="290051at2"/>
<organism evidence="3 4">
    <name type="scientific">Eubacterium cellulosolvens (strain ATCC 43171 / JCM 9499 / 6)</name>
    <name type="common">Cillobacterium cellulosolvens</name>
    <dbReference type="NCBI Taxonomy" id="633697"/>
    <lineage>
        <taxon>Bacteria</taxon>
        <taxon>Bacillati</taxon>
        <taxon>Bacillota</taxon>
        <taxon>Clostridia</taxon>
        <taxon>Eubacteriales</taxon>
        <taxon>Eubacteriaceae</taxon>
        <taxon>Eubacterium</taxon>
    </lineage>
</organism>
<dbReference type="InterPro" id="IPR002656">
    <property type="entry name" value="Acyl_transf_3_dom"/>
</dbReference>
<dbReference type="Proteomes" id="UP000005753">
    <property type="component" value="Chromosome"/>
</dbReference>
<protein>
    <submittedName>
        <fullName evidence="3">Putative acyltransferase</fullName>
    </submittedName>
</protein>
<feature type="domain" description="Acyltransferase 3" evidence="2">
    <location>
        <begin position="7"/>
        <end position="364"/>
    </location>
</feature>
<dbReference type="STRING" id="633697.EubceDRAFT1_0905"/>
<feature type="transmembrane region" description="Helical" evidence="1">
    <location>
        <begin position="233"/>
        <end position="253"/>
    </location>
</feature>
<dbReference type="InterPro" id="IPR050879">
    <property type="entry name" value="Acyltransferase_3"/>
</dbReference>
<evidence type="ECO:0000313" key="3">
    <source>
        <dbReference type="EMBL" id="EIM56734.1"/>
    </source>
</evidence>
<keyword evidence="1" id="KW-1133">Transmembrane helix</keyword>
<keyword evidence="4" id="KW-1185">Reference proteome</keyword>
<feature type="transmembrane region" description="Helical" evidence="1">
    <location>
        <begin position="346"/>
        <end position="367"/>
    </location>
</feature>
<feature type="transmembrane region" description="Helical" evidence="1">
    <location>
        <begin position="12"/>
        <end position="36"/>
    </location>
</feature>
<dbReference type="Pfam" id="PF01757">
    <property type="entry name" value="Acyl_transf_3"/>
    <property type="match status" value="1"/>
</dbReference>
<accession>I5ASG1</accession>
<evidence type="ECO:0000256" key="1">
    <source>
        <dbReference type="SAM" id="Phobius"/>
    </source>
</evidence>
<feature type="transmembrane region" description="Helical" evidence="1">
    <location>
        <begin position="56"/>
        <end position="76"/>
    </location>
</feature>
<sequence length="383" mass="43313">METKERIKWLDGLKGLACLLVFVHHFLLSFFSAAYFGVESHTRLHGYDTYLASAPIGVFANGNFQVCVFLLIAAFLPAKRIMECRKEDLQDVAGRMLLKRYPRLMIPVFSVCALNYVILFLVNRLGLNYMGTELSYHGYSYFLHSLYDLFLVPDTGLLGPLWSIYYIFLGSVTAIALAIPAKKERWYLPLVYLVIARALVRQSIQFMPCVLGVMLADLIVNERVRIPWTKRRGILASVALIAGGLFLGGYPSYVKPENIYRVFSFINARVEQQQNVHIVYHSIGAALVFAGIYLWNKAGLFSVLSTKLFTFLGKISLGVYLVHQLWLTYLGNYFMDSLKASWGSYARAACLGFPVLLALVIVSAVVFRQVIEKPTEKLLGRIR</sequence>
<feature type="transmembrane region" description="Helical" evidence="1">
    <location>
        <begin position="104"/>
        <end position="122"/>
    </location>
</feature>
<keyword evidence="1" id="KW-0472">Membrane</keyword>